<dbReference type="Gene3D" id="3.30.70.1320">
    <property type="entry name" value="Multidrug efflux transporter AcrB pore domain like"/>
    <property type="match status" value="1"/>
</dbReference>
<dbReference type="Gene3D" id="3.30.70.1440">
    <property type="entry name" value="Multidrug efflux transporter AcrB pore domain"/>
    <property type="match status" value="1"/>
</dbReference>
<dbReference type="SUPFAM" id="SSF82866">
    <property type="entry name" value="Multidrug efflux transporter AcrB transmembrane domain"/>
    <property type="match status" value="2"/>
</dbReference>
<keyword evidence="7 9" id="KW-1133">Transmembrane helix</keyword>
<feature type="transmembrane region" description="Helical" evidence="9">
    <location>
        <begin position="344"/>
        <end position="363"/>
    </location>
</feature>
<evidence type="ECO:0000256" key="4">
    <source>
        <dbReference type="ARBA" id="ARBA00022475"/>
    </source>
</evidence>
<proteinExistence type="inferred from homology"/>
<dbReference type="InterPro" id="IPR001036">
    <property type="entry name" value="Acrflvin-R"/>
</dbReference>
<evidence type="ECO:0000256" key="5">
    <source>
        <dbReference type="ARBA" id="ARBA00022519"/>
    </source>
</evidence>
<feature type="transmembrane region" description="Helical" evidence="9">
    <location>
        <begin position="926"/>
        <end position="950"/>
    </location>
</feature>
<dbReference type="NCBIfam" id="TIGR00915">
    <property type="entry name" value="2A0602"/>
    <property type="match status" value="1"/>
</dbReference>
<feature type="transmembrane region" description="Helical" evidence="9">
    <location>
        <begin position="1004"/>
        <end position="1030"/>
    </location>
</feature>
<dbReference type="EMBL" id="JBHRYC010000086">
    <property type="protein sequence ID" value="MFC3638980.1"/>
    <property type="molecule type" value="Genomic_DNA"/>
</dbReference>
<evidence type="ECO:0000256" key="6">
    <source>
        <dbReference type="ARBA" id="ARBA00022692"/>
    </source>
</evidence>
<dbReference type="PRINTS" id="PR00702">
    <property type="entry name" value="ACRIFLAVINRP"/>
</dbReference>
<dbReference type="Gene3D" id="3.30.70.1430">
    <property type="entry name" value="Multidrug efflux transporter AcrB pore domain"/>
    <property type="match status" value="2"/>
</dbReference>
<sequence>MMTKFFIERPILANVIAILIVLLGAVAVFNLPVAQYPNVVPPTVQVTARYPGASSSVIAQEVALPIEQQVNGVEGMIYMSSTSTSDGNYTLTVSFAIGSDPDKSQILVQNRVSTALAQLPPVVQNQGVQTNKKSTSILEIIALTSNDKRQDSLFLANYATINLVDELSRLPGVGSVSVFGAGQYAMRIWLDPQKMQARGLAPADISNAINAQNLPVASGQLGAPPTVGANAFQYTLLTQGRLAEVSEFEKIIIKADNADGGQVTRLRDVARVELGAQTYSQDFRLNGQPSAGVAIFQLPEANALDVARSVEARMKTLAGDFPPGMNWTTPFNTTLFVQASVSDVYHTLIEAAVLVLLVILIFLQDWRATLVPATTVPVTIIGAFAAMAALGFTINMSTLLAVVLAIGIVVDDAIVVVEGVTKHMERGLSPHDATIQAMKELTGPILGITLVLMAVFLPAAFLPGLSGQMYRQFALVIAATALISAINAMTLKPAQSALWLRPPKHVNDRNVIFRVFEHGYMACENAYVRMMARLVKHYRIVFTLTVILVGLSGYALSRVPTSFLPVEDQGYFIASVQLPDGAALERTRKSLSELSERLRKVPGVENVVAIAGISVMNDSASLANAGVLYVMLTDWSKRGPGQGLIGMYKSLSEAAKALPDGVATVLPPPPIQGIGNASGFTMKVELRNGEFDYQKLQRIADAIAARARESGDFMSAVNTFSAQAPQVLANLDRTRTETLGVPFNAAANTLGSYIGSSYVGQFLKFGRVFQIYTQADAPWRMNADAIGALKVRSNSGQMVPLGAIANIDTSIGPSLISLYNMYPAATVIGSPVMGVSSGQAMTQLEDIAAQVLPPGTGFDWSALSFQEAAVGGQIYIVYALSLLLVYLVLAGQYESWLAPLAIMLSVPLALLGTASGLLAIGIPSNLYTQIGMILLIALSAKNAILIVGFARDLHLQEGRDVIEAAVEAARLRLRPIIMTSLAFGLGLVPLVLADSAGANAQKSIGFATLTGMMGSTLLTIAVVPSVFVVLQKLENRRKQKKQTATAAPGPGPAEA</sequence>
<dbReference type="SUPFAM" id="SSF82714">
    <property type="entry name" value="Multidrug efflux transporter AcrB TolC docking domain, DN and DC subdomains"/>
    <property type="match status" value="2"/>
</dbReference>
<comment type="subcellular location">
    <subcellularLocation>
        <location evidence="1 9">Cell inner membrane</location>
        <topology evidence="1 9">Multi-pass membrane protein</topology>
    </subcellularLocation>
</comment>
<feature type="transmembrane region" description="Helical" evidence="9">
    <location>
        <begin position="971"/>
        <end position="992"/>
    </location>
</feature>
<dbReference type="PANTHER" id="PTHR32063:SF13">
    <property type="entry name" value="MULTIDRUG EFFLUX PUMP SUBUNIT ACRB-RELATED"/>
    <property type="match status" value="1"/>
</dbReference>
<evidence type="ECO:0000256" key="3">
    <source>
        <dbReference type="ARBA" id="ARBA00022448"/>
    </source>
</evidence>
<feature type="transmembrane region" description="Helical" evidence="9">
    <location>
        <begin position="870"/>
        <end position="889"/>
    </location>
</feature>
<feature type="transmembrane region" description="Helical" evidence="9">
    <location>
        <begin position="12"/>
        <end position="33"/>
    </location>
</feature>
<evidence type="ECO:0000256" key="1">
    <source>
        <dbReference type="ARBA" id="ARBA00004429"/>
    </source>
</evidence>
<keyword evidence="8 9" id="KW-0472">Membrane</keyword>
<feature type="transmembrane region" description="Helical" evidence="9">
    <location>
        <begin position="896"/>
        <end position="920"/>
    </location>
</feature>
<name>A0ABV7UJU9_9HYPH</name>
<keyword evidence="3 9" id="KW-0813">Transport</keyword>
<protein>
    <recommendedName>
        <fullName evidence="9">Efflux pump membrane transporter</fullName>
    </recommendedName>
</protein>
<keyword evidence="4" id="KW-1003">Cell membrane</keyword>
<dbReference type="PANTHER" id="PTHR32063">
    <property type="match status" value="1"/>
</dbReference>
<feature type="transmembrane region" description="Helical" evidence="9">
    <location>
        <begin position="473"/>
        <end position="491"/>
    </location>
</feature>
<dbReference type="SUPFAM" id="SSF82693">
    <property type="entry name" value="Multidrug efflux transporter AcrB pore domain, PN1, PN2, PC1 and PC2 subdomains"/>
    <property type="match status" value="4"/>
</dbReference>
<dbReference type="InterPro" id="IPR004764">
    <property type="entry name" value="MdtF-like"/>
</dbReference>
<gene>
    <name evidence="10" type="ORF">ACFONL_16695</name>
</gene>
<accession>A0ABV7UJU9</accession>
<feature type="transmembrane region" description="Helical" evidence="9">
    <location>
        <begin position="441"/>
        <end position="461"/>
    </location>
</feature>
<keyword evidence="11" id="KW-1185">Reference proteome</keyword>
<organism evidence="10 11">
    <name type="scientific">Camelimonas fluminis</name>
    <dbReference type="NCBI Taxonomy" id="1576911"/>
    <lineage>
        <taxon>Bacteria</taxon>
        <taxon>Pseudomonadati</taxon>
        <taxon>Pseudomonadota</taxon>
        <taxon>Alphaproteobacteria</taxon>
        <taxon>Hyphomicrobiales</taxon>
        <taxon>Chelatococcaceae</taxon>
        <taxon>Camelimonas</taxon>
    </lineage>
</organism>
<evidence type="ECO:0000256" key="8">
    <source>
        <dbReference type="ARBA" id="ARBA00023136"/>
    </source>
</evidence>
<dbReference type="RefSeq" id="WP_191318630.1">
    <property type="nucleotide sequence ID" value="NZ_BNCG01000003.1"/>
</dbReference>
<keyword evidence="6 9" id="KW-0812">Transmembrane</keyword>
<evidence type="ECO:0000313" key="11">
    <source>
        <dbReference type="Proteomes" id="UP001595704"/>
    </source>
</evidence>
<keyword evidence="5 9" id="KW-0997">Cell inner membrane</keyword>
<dbReference type="InterPro" id="IPR027463">
    <property type="entry name" value="AcrB_DN_DC_subdom"/>
</dbReference>
<feature type="transmembrane region" description="Helical" evidence="9">
    <location>
        <begin position="370"/>
        <end position="392"/>
    </location>
</feature>
<reference evidence="11" key="1">
    <citation type="journal article" date="2019" name="Int. J. Syst. Evol. Microbiol.">
        <title>The Global Catalogue of Microorganisms (GCM) 10K type strain sequencing project: providing services to taxonomists for standard genome sequencing and annotation.</title>
        <authorList>
            <consortium name="The Broad Institute Genomics Platform"/>
            <consortium name="The Broad Institute Genome Sequencing Center for Infectious Disease"/>
            <person name="Wu L."/>
            <person name="Ma J."/>
        </authorList>
    </citation>
    <scope>NUCLEOTIDE SEQUENCE [LARGE SCALE GENOMIC DNA]</scope>
    <source>
        <strain evidence="11">KCTC 42282</strain>
    </source>
</reference>
<comment type="similarity">
    <text evidence="2 9">Belongs to the resistance-nodulation-cell division (RND) (TC 2.A.6) family.</text>
</comment>
<dbReference type="Gene3D" id="3.30.2090.10">
    <property type="entry name" value="Multidrug efflux transporter AcrB TolC docking domain, DN and DC subdomains"/>
    <property type="match status" value="2"/>
</dbReference>
<evidence type="ECO:0000256" key="7">
    <source>
        <dbReference type="ARBA" id="ARBA00022989"/>
    </source>
</evidence>
<dbReference type="Pfam" id="PF00873">
    <property type="entry name" value="ACR_tran"/>
    <property type="match status" value="1"/>
</dbReference>
<evidence type="ECO:0000313" key="10">
    <source>
        <dbReference type="EMBL" id="MFC3638980.1"/>
    </source>
</evidence>
<dbReference type="Gene3D" id="1.20.1640.10">
    <property type="entry name" value="Multidrug efflux transporter AcrB transmembrane domain"/>
    <property type="match status" value="2"/>
</dbReference>
<evidence type="ECO:0000256" key="9">
    <source>
        <dbReference type="RuleBase" id="RU364070"/>
    </source>
</evidence>
<feature type="transmembrane region" description="Helical" evidence="9">
    <location>
        <begin position="538"/>
        <end position="556"/>
    </location>
</feature>
<feature type="transmembrane region" description="Helical" evidence="9">
    <location>
        <begin position="398"/>
        <end position="420"/>
    </location>
</feature>
<comment type="caution">
    <text evidence="10">The sequence shown here is derived from an EMBL/GenBank/DDBJ whole genome shotgun (WGS) entry which is preliminary data.</text>
</comment>
<evidence type="ECO:0000256" key="2">
    <source>
        <dbReference type="ARBA" id="ARBA00010942"/>
    </source>
</evidence>
<dbReference type="Proteomes" id="UP001595704">
    <property type="component" value="Unassembled WGS sequence"/>
</dbReference>